<dbReference type="CDD" id="cd16345">
    <property type="entry name" value="LMWP_ArsC"/>
    <property type="match status" value="1"/>
</dbReference>
<dbReference type="GO" id="GO:0008794">
    <property type="term" value="F:arsenate reductase (glutaredoxin) activity"/>
    <property type="evidence" value="ECO:0007669"/>
    <property type="project" value="UniProtKB-EC"/>
</dbReference>
<feature type="domain" description="Phosphotyrosine protein phosphatase I" evidence="2">
    <location>
        <begin position="4"/>
        <end position="140"/>
    </location>
</feature>
<evidence type="ECO:0000256" key="1">
    <source>
        <dbReference type="ARBA" id="ARBA00022849"/>
    </source>
</evidence>
<dbReference type="InterPro" id="IPR036196">
    <property type="entry name" value="Ptyr_pPase_sf"/>
</dbReference>
<evidence type="ECO:0000313" key="3">
    <source>
        <dbReference type="EMBL" id="KUG28394.1"/>
    </source>
</evidence>
<dbReference type="SMART" id="SM00226">
    <property type="entry name" value="LMWPc"/>
    <property type="match status" value="1"/>
</dbReference>
<comment type="caution">
    <text evidence="3">The sequence shown here is derived from an EMBL/GenBank/DDBJ whole genome shotgun (WGS) entry which is preliminary data.</text>
</comment>
<dbReference type="PANTHER" id="PTHR43428">
    <property type="entry name" value="ARSENATE REDUCTASE"/>
    <property type="match status" value="1"/>
</dbReference>
<organism evidence="3">
    <name type="scientific">hydrocarbon metagenome</name>
    <dbReference type="NCBI Taxonomy" id="938273"/>
    <lineage>
        <taxon>unclassified sequences</taxon>
        <taxon>metagenomes</taxon>
        <taxon>ecological metagenomes</taxon>
    </lineage>
</organism>
<sequence length="155" mass="17036">MKKKSVLFICVHNSARSQMAEAFLKARGGEAFAVESAGLSPTSINPLVVAAMAEKGIDLSGATTQSAFDLFRQGRLFEYVITVCDDSNEKQCPVFPGLVHREHWPFEDPAALTGTADEKMIGVRRIRDEIEAAVAAFVSRFGRADQTRTKEKGEW</sequence>
<keyword evidence="3" id="KW-0560">Oxidoreductase</keyword>
<accession>A0A0W8G5H9</accession>
<dbReference type="SUPFAM" id="SSF52788">
    <property type="entry name" value="Phosphotyrosine protein phosphatases I"/>
    <property type="match status" value="1"/>
</dbReference>
<dbReference type="PANTHER" id="PTHR43428:SF1">
    <property type="entry name" value="ARSENATE REDUCTASE"/>
    <property type="match status" value="1"/>
</dbReference>
<evidence type="ECO:0000259" key="2">
    <source>
        <dbReference type="SMART" id="SM00226"/>
    </source>
</evidence>
<proteinExistence type="predicted"/>
<gene>
    <name evidence="3" type="ORF">ASZ90_001734</name>
</gene>
<keyword evidence="1" id="KW-0059">Arsenical resistance</keyword>
<dbReference type="Gene3D" id="3.40.50.2300">
    <property type="match status" value="1"/>
</dbReference>
<dbReference type="EMBL" id="LNQE01000223">
    <property type="protein sequence ID" value="KUG28394.1"/>
    <property type="molecule type" value="Genomic_DNA"/>
</dbReference>
<dbReference type="EC" id="1.20.4.1" evidence="3"/>
<name>A0A0W8G5H9_9ZZZZ</name>
<dbReference type="AlphaFoldDB" id="A0A0W8G5H9"/>
<dbReference type="GO" id="GO:0046685">
    <property type="term" value="P:response to arsenic-containing substance"/>
    <property type="evidence" value="ECO:0007669"/>
    <property type="project" value="UniProtKB-KW"/>
</dbReference>
<dbReference type="Pfam" id="PF01451">
    <property type="entry name" value="LMWPc"/>
    <property type="match status" value="1"/>
</dbReference>
<protein>
    <submittedName>
        <fullName evidence="3">Arsenate reductase</fullName>
        <ecNumber evidence="3">1.20.4.1</ecNumber>
    </submittedName>
</protein>
<reference evidence="3" key="1">
    <citation type="journal article" date="2015" name="Proc. Natl. Acad. Sci. U.S.A.">
        <title>Networks of energetic and metabolic interactions define dynamics in microbial communities.</title>
        <authorList>
            <person name="Embree M."/>
            <person name="Liu J.K."/>
            <person name="Al-Bassam M.M."/>
            <person name="Zengler K."/>
        </authorList>
    </citation>
    <scope>NUCLEOTIDE SEQUENCE</scope>
</reference>
<dbReference type="InterPro" id="IPR023485">
    <property type="entry name" value="Ptyr_pPase"/>
</dbReference>